<dbReference type="Proteomes" id="UP000005203">
    <property type="component" value="Linkage group LG15"/>
</dbReference>
<feature type="domain" description="Acyl-CoA oxidase C-alpha1" evidence="16">
    <location>
        <begin position="291"/>
        <end position="452"/>
    </location>
</feature>
<keyword evidence="7" id="KW-0276">Fatty acid metabolism</keyword>
<dbReference type="InterPro" id="IPR009100">
    <property type="entry name" value="AcylCoA_DH/oxidase_NM_dom_sf"/>
</dbReference>
<organism evidence="17">
    <name type="scientific">Apis mellifera</name>
    <name type="common">Honeybee</name>
    <dbReference type="NCBI Taxonomy" id="7460"/>
    <lineage>
        <taxon>Eukaryota</taxon>
        <taxon>Metazoa</taxon>
        <taxon>Ecdysozoa</taxon>
        <taxon>Arthropoda</taxon>
        <taxon>Hexapoda</taxon>
        <taxon>Insecta</taxon>
        <taxon>Pterygota</taxon>
        <taxon>Neoptera</taxon>
        <taxon>Endopterygota</taxon>
        <taxon>Hymenoptera</taxon>
        <taxon>Apocrita</taxon>
        <taxon>Aculeata</taxon>
        <taxon>Apoidea</taxon>
        <taxon>Anthophila</taxon>
        <taxon>Apidae</taxon>
        <taxon>Apis</taxon>
    </lineage>
</organism>
<evidence type="ECO:0000259" key="16">
    <source>
        <dbReference type="Pfam" id="PF22924"/>
    </source>
</evidence>
<dbReference type="Pfam" id="PF14749">
    <property type="entry name" value="Acyl-CoA_ox_N"/>
    <property type="match status" value="1"/>
</dbReference>
<evidence type="ECO:0000256" key="1">
    <source>
        <dbReference type="ARBA" id="ARBA00001974"/>
    </source>
</evidence>
<evidence type="ECO:0000256" key="13">
    <source>
        <dbReference type="PIRSR" id="PIRSR000168-2"/>
    </source>
</evidence>
<evidence type="ECO:0000259" key="15">
    <source>
        <dbReference type="Pfam" id="PF14749"/>
    </source>
</evidence>
<dbReference type="InterPro" id="IPR055060">
    <property type="entry name" value="ACOX_C_alpha1"/>
</dbReference>
<dbReference type="InterPro" id="IPR037069">
    <property type="entry name" value="AcylCoA_DH/ox_N_sf"/>
</dbReference>
<dbReference type="GeneID" id="552757"/>
<dbReference type="Gene3D" id="1.10.540.10">
    <property type="entry name" value="Acyl-CoA dehydrogenase/oxidase, N-terminal domain"/>
    <property type="match status" value="1"/>
</dbReference>
<dbReference type="PANTHER" id="PTHR10909:SF250">
    <property type="entry name" value="PEROXISOMAL ACYL-COENZYME A OXIDASE 1"/>
    <property type="match status" value="1"/>
</dbReference>
<evidence type="ECO:0000313" key="19">
    <source>
        <dbReference type="RefSeq" id="XP_026301193.1"/>
    </source>
</evidence>
<evidence type="ECO:0000313" key="18">
    <source>
        <dbReference type="Proteomes" id="UP000005203"/>
    </source>
</evidence>
<dbReference type="PIRSF" id="PIRSF000168">
    <property type="entry name" value="Acyl-CoA_oxidase"/>
    <property type="match status" value="1"/>
</dbReference>
<evidence type="ECO:0000256" key="10">
    <source>
        <dbReference type="ARBA" id="ARBA00023140"/>
    </source>
</evidence>
<keyword evidence="6 11" id="KW-0274">FAD</keyword>
<dbReference type="PANTHER" id="PTHR10909">
    <property type="entry name" value="ELECTRON TRANSPORT OXIDOREDUCTASE"/>
    <property type="match status" value="1"/>
</dbReference>
<comment type="cofactor">
    <cofactor evidence="1">
        <name>FAD</name>
        <dbReference type="ChEBI" id="CHEBI:57692"/>
    </cofactor>
</comment>
<evidence type="ECO:0000259" key="14">
    <source>
        <dbReference type="Pfam" id="PF01756"/>
    </source>
</evidence>
<dbReference type="FunFam" id="1.20.140.10:FF:000013">
    <property type="entry name" value="Acyl-coenzyme A oxidase"/>
    <property type="match status" value="1"/>
</dbReference>
<dbReference type="InterPro" id="IPR012258">
    <property type="entry name" value="Acyl-CoA_oxidase"/>
</dbReference>
<evidence type="ECO:0000256" key="2">
    <source>
        <dbReference type="ARBA" id="ARBA00004275"/>
    </source>
</evidence>
<evidence type="ECO:0000256" key="5">
    <source>
        <dbReference type="ARBA" id="ARBA00022630"/>
    </source>
</evidence>
<keyword evidence="5 11" id="KW-0285">Flavoprotein</keyword>
<evidence type="ECO:0000313" key="17">
    <source>
        <dbReference type="EnsemblMetazoa" id="XP_026301193"/>
    </source>
</evidence>
<evidence type="ECO:0000256" key="3">
    <source>
        <dbReference type="ARBA" id="ARBA00004846"/>
    </source>
</evidence>
<dbReference type="InterPro" id="IPR046373">
    <property type="entry name" value="Acyl-CoA_Oxase/DH_mid-dom_sf"/>
</dbReference>
<evidence type="ECO:0000256" key="8">
    <source>
        <dbReference type="ARBA" id="ARBA00023002"/>
    </source>
</evidence>
<reference evidence="19" key="2">
    <citation type="submission" date="2025-04" db="UniProtKB">
        <authorList>
            <consortium name="RefSeq"/>
        </authorList>
    </citation>
    <scope>IDENTIFICATION</scope>
    <source>
        <strain evidence="19">DH4</strain>
        <tissue evidence="19">Whole body</tissue>
    </source>
</reference>
<dbReference type="GO" id="GO:0005777">
    <property type="term" value="C:peroxisome"/>
    <property type="evidence" value="ECO:0007669"/>
    <property type="project" value="UniProtKB-SubCell"/>
</dbReference>
<dbReference type="InterPro" id="IPR002655">
    <property type="entry name" value="Acyl-CoA_oxidase_C"/>
</dbReference>
<accession>A0A8B8HBY3</accession>
<keyword evidence="10" id="KW-0576">Peroxisome</keyword>
<sequence>MTPSQKMTVNKDLEYERSKCTFQPIELTYFFDGSPEKTIERREREKYFLSDPELQNNIPVKYKSHKEIYEDAVRKVCRVLYKLRKLQETGKAGMDDFTHIFGAKLGSAILKDGNPLVLHYAMFLPSIMGQGTTKQQEYWITRSWNGDVIGTYAQTELGHGTFIRGLETTAIYDSKTKEFILNSPTLTSYKWWPGGLGHTANHAIVVAQLYTQGECKGIHPFIVQLRDVNTHEPLPGIKIGEIGIKLGMNGTNNGFLGFENFRIPRENMLMKNSKVLEDGTYVKALNDKLTYGTMVFVRVVLVYDIVTYLSKAVTISIRYSAVRRQGQINSEKPEVQILDYVTQQYKIFPHLATCFAFKITANWIWDMYNVINVEMDHGELDRLPELHALSCCLKAVASADAATGVEQVRLSCGGHGYMDASNLPATYGLVTAICTYEGENTVLLLQTARYLIKVWKQAVNGQKLPVTVQYLSNAAKKIQQRPWSNNLDYIAEAYYTVAAGIIRIATENMDRRIHNGISAEDAWNQTSIELAYCAEAHCRAFIVKTFIEGVKGISSISDQLKQVLFQLCELYVIYWVLQKRGDFLQFCSMKQNDVQILQSRLEELLMAIRPNAVGIVDGFDICDEILNSALGAYDGNVYERLYAEAMKSPLNHKSVNESFEKYLKPFLKSNL</sequence>
<keyword evidence="8" id="KW-0560">Oxidoreductase</keyword>
<comment type="pathway">
    <text evidence="3">Lipid metabolism; peroxisomal fatty acid beta-oxidation.</text>
</comment>
<gene>
    <name evidence="19" type="primary">LOC552757</name>
</gene>
<dbReference type="GO" id="GO:0003997">
    <property type="term" value="F:acyl-CoA oxidase activity"/>
    <property type="evidence" value="ECO:0007669"/>
    <property type="project" value="InterPro"/>
</dbReference>
<dbReference type="Pfam" id="PF22924">
    <property type="entry name" value="ACOX_C_alpha1"/>
    <property type="match status" value="1"/>
</dbReference>
<feature type="binding site" evidence="13">
    <location>
        <position position="194"/>
    </location>
    <ligand>
        <name>FAD</name>
        <dbReference type="ChEBI" id="CHEBI:57692"/>
    </ligand>
</feature>
<comment type="subcellular location">
    <subcellularLocation>
        <location evidence="2">Peroxisome</location>
    </subcellularLocation>
</comment>
<dbReference type="GO" id="GO:0071949">
    <property type="term" value="F:FAD binding"/>
    <property type="evidence" value="ECO:0007669"/>
    <property type="project" value="InterPro"/>
</dbReference>
<dbReference type="OrthoDB" id="538336at2759"/>
<dbReference type="KEGG" id="ame:552757"/>
<dbReference type="SUPFAM" id="SSF56645">
    <property type="entry name" value="Acyl-CoA dehydrogenase NM domain-like"/>
    <property type="match status" value="1"/>
</dbReference>
<keyword evidence="9" id="KW-0443">Lipid metabolism</keyword>
<evidence type="ECO:0000256" key="6">
    <source>
        <dbReference type="ARBA" id="ARBA00022827"/>
    </source>
</evidence>
<dbReference type="FunFam" id="1.20.140.10:FF:000005">
    <property type="entry name" value="Acyl-coenzyme A oxidase"/>
    <property type="match status" value="1"/>
</dbReference>
<comment type="similarity">
    <text evidence="4 11">Belongs to the acyl-CoA oxidase family.</text>
</comment>
<evidence type="ECO:0000256" key="4">
    <source>
        <dbReference type="ARBA" id="ARBA00006288"/>
    </source>
</evidence>
<feature type="binding site" evidence="13">
    <location>
        <position position="155"/>
    </location>
    <ligand>
        <name>FAD</name>
        <dbReference type="ChEBI" id="CHEBI:57692"/>
    </ligand>
</feature>
<protein>
    <recommendedName>
        <fullName evidence="11">Acyl-coenzyme A oxidase</fullName>
    </recommendedName>
</protein>
<reference evidence="17" key="1">
    <citation type="submission" date="2021-01" db="UniProtKB">
        <authorList>
            <consortium name="EnsemblMetazoa"/>
        </authorList>
    </citation>
    <scope>IDENTIFICATION</scope>
    <source>
        <strain evidence="17">DH4</strain>
    </source>
</reference>
<feature type="domain" description="Acyl-coenzyme A oxidase N-terminal" evidence="15">
    <location>
        <begin position="26"/>
        <end position="149"/>
    </location>
</feature>
<dbReference type="RefSeq" id="XP_026301193.1">
    <property type="nucleotide sequence ID" value="XM_026445408.1"/>
</dbReference>
<evidence type="ECO:0000256" key="7">
    <source>
        <dbReference type="ARBA" id="ARBA00022832"/>
    </source>
</evidence>
<dbReference type="Pfam" id="PF01756">
    <property type="entry name" value="ACOX"/>
    <property type="match status" value="1"/>
</dbReference>
<proteinExistence type="inferred from homology"/>
<dbReference type="GO" id="GO:0033540">
    <property type="term" value="P:fatty acid beta-oxidation using acyl-CoA oxidase"/>
    <property type="evidence" value="ECO:0007669"/>
    <property type="project" value="TreeGrafter"/>
</dbReference>
<feature type="domain" description="Acyl-CoA oxidase C-terminal" evidence="14">
    <location>
        <begin position="487"/>
        <end position="668"/>
    </location>
</feature>
<dbReference type="Gene3D" id="1.20.140.10">
    <property type="entry name" value="Butyryl-CoA Dehydrogenase, subunit A, domain 3"/>
    <property type="match status" value="2"/>
</dbReference>
<dbReference type="EnsemblMetazoa" id="XM_026445408">
    <property type="protein sequence ID" value="XP_026301193"/>
    <property type="gene ID" value="LOC552757"/>
</dbReference>
<name>A0A7M7MUI6_APIME</name>
<dbReference type="AlphaFoldDB" id="A0A7M7MUI6"/>
<keyword evidence="18" id="KW-1185">Reference proteome</keyword>
<evidence type="ECO:0000256" key="12">
    <source>
        <dbReference type="PIRSR" id="PIRSR000168-1"/>
    </source>
</evidence>
<dbReference type="SUPFAM" id="SSF47203">
    <property type="entry name" value="Acyl-CoA dehydrogenase C-terminal domain-like"/>
    <property type="match status" value="2"/>
</dbReference>
<evidence type="ECO:0000256" key="9">
    <source>
        <dbReference type="ARBA" id="ARBA00023098"/>
    </source>
</evidence>
<feature type="active site" description="Proton acceptor" evidence="12">
    <location>
        <position position="437"/>
    </location>
</feature>
<accession>A0A7M7MUI6</accession>
<dbReference type="InterPro" id="IPR029320">
    <property type="entry name" value="Acyl-CoA_ox_N"/>
</dbReference>
<dbReference type="GO" id="GO:0055088">
    <property type="term" value="P:lipid homeostasis"/>
    <property type="evidence" value="ECO:0007669"/>
    <property type="project" value="TreeGrafter"/>
</dbReference>
<evidence type="ECO:0000256" key="11">
    <source>
        <dbReference type="PIRNR" id="PIRNR000168"/>
    </source>
</evidence>
<dbReference type="InterPro" id="IPR036250">
    <property type="entry name" value="AcylCo_DH-like_C"/>
</dbReference>
<dbReference type="GO" id="GO:0005504">
    <property type="term" value="F:fatty acid binding"/>
    <property type="evidence" value="ECO:0007669"/>
    <property type="project" value="TreeGrafter"/>
</dbReference>
<dbReference type="Gene3D" id="2.40.110.10">
    <property type="entry name" value="Butyryl-CoA Dehydrogenase, subunit A, domain 2"/>
    <property type="match status" value="1"/>
</dbReference>
<dbReference type="FunFam" id="2.40.110.10:FF:000003">
    <property type="entry name" value="Acyl-coenzyme A oxidase"/>
    <property type="match status" value="1"/>
</dbReference>